<dbReference type="OrthoDB" id="10266508at2759"/>
<proteinExistence type="predicted"/>
<evidence type="ECO:0000256" key="10">
    <source>
        <dbReference type="SAM" id="Phobius"/>
    </source>
</evidence>
<comment type="subcellular location">
    <subcellularLocation>
        <location evidence="2">Endomembrane system</location>
        <topology evidence="2">Multi-pass membrane protein</topology>
    </subcellularLocation>
</comment>
<dbReference type="Pfam" id="PF03924">
    <property type="entry name" value="CHASE"/>
    <property type="match status" value="1"/>
</dbReference>
<dbReference type="PANTHER" id="PTHR43719:SF35">
    <property type="entry name" value="HISTIDINE KINASE 2"/>
    <property type="match status" value="1"/>
</dbReference>
<dbReference type="InterPro" id="IPR006189">
    <property type="entry name" value="CHASE_dom"/>
</dbReference>
<dbReference type="PANTHER" id="PTHR43719">
    <property type="entry name" value="TWO-COMPONENT HISTIDINE KINASE"/>
    <property type="match status" value="1"/>
</dbReference>
<feature type="domain" description="CHASE" evidence="11">
    <location>
        <begin position="270"/>
        <end position="493"/>
    </location>
</feature>
<dbReference type="Gene3D" id="3.30.565.10">
    <property type="entry name" value="Histidine kinase-like ATPase, C-terminal domain"/>
    <property type="match status" value="1"/>
</dbReference>
<dbReference type="SUPFAM" id="SSF55874">
    <property type="entry name" value="ATPase domain of HSP90 chaperone/DNA topoisomerase II/histidine kinase"/>
    <property type="match status" value="1"/>
</dbReference>
<dbReference type="AlphaFoldDB" id="A0A9J5YBD2"/>
<keyword evidence="4" id="KW-0597">Phosphoprotein</keyword>
<dbReference type="EMBL" id="JACXVP010000007">
    <property type="protein sequence ID" value="KAG5596604.1"/>
    <property type="molecule type" value="Genomic_DNA"/>
</dbReference>
<feature type="transmembrane region" description="Helical" evidence="10">
    <location>
        <begin position="32"/>
        <end position="57"/>
    </location>
</feature>
<evidence type="ECO:0000256" key="7">
    <source>
        <dbReference type="ARBA" id="ARBA00022777"/>
    </source>
</evidence>
<dbReference type="GO" id="GO:0007165">
    <property type="term" value="P:signal transduction"/>
    <property type="evidence" value="ECO:0007669"/>
    <property type="project" value="UniProtKB-ARBA"/>
</dbReference>
<dbReference type="InterPro" id="IPR036890">
    <property type="entry name" value="HATPase_C_sf"/>
</dbReference>
<evidence type="ECO:0000256" key="1">
    <source>
        <dbReference type="ARBA" id="ARBA00000085"/>
    </source>
</evidence>
<sequence length="749" mass="83895">MNGSFSSSFRLKKARESLPGPNCGWRWQRKLLFLWLIFFGIGFFWLVISLNGGVYSWKQEASELNEDKSYFLLERFNVSKEQIQDLATLFFDKDQISSLECSKGHGHEMPMSTTITCLLKVLGSESLEYEQQYEMVVDNIEAKGQCPVPDEETLKNSDISLDDKSLPYVLHRLSSLVSTDPKFFEKLEDSSVMCKRWGKSTERIHSAATTVSTTSSTTAVAAAASSDFLELVGSGGRRLLLSLSLDQFNVSMNHVHALAILVSTFHHGKQPSAIDQKTFEEYTERTAFERPLTSGVAYALRVRHSEREEFEKLHGWTIKKMESEDQTLAQDYIPANLDPAPDQDEYAPVIFSQQTVSHIVSIDMMSGKIVENILCSKGFWQGVLTPPFKLLKSNHLGVVLTFAVYNTHLLPYATPVDRINATVGYIGASYDVPSLVEKLLHQLASKQTIVVNVYDTTNKFVPIKMYGMDENDTGLLHVSNLDFGDPARNHEMHCRFKQKPSPPWTAITLSVGVLVITLLIGHIFHAAINRIAEVEGQYQEMMVLKHLAEAADIAKSQTPNLDLTQLDYAQTALASGNDLISLINEVLDQAKIESGRLELEAVPFDLRAALDNVSSLFSGKSHKKGIELAVYVSDLVPEVVIGDPGRFKQIITNLVGNSVKFTNDKGHIFVTVHLADEARNPHDVTDEVLKQSLTFVQERSNASWNTLSGFPVVDRWQSWQKFDRLSSTEEEGKGQVVSDHRRYWCGNSS</sequence>
<dbReference type="FunFam" id="3.30.450.350:FF:000001">
    <property type="entry name" value="Histidine kinase 4"/>
    <property type="match status" value="1"/>
</dbReference>
<dbReference type="GO" id="GO:0012505">
    <property type="term" value="C:endomembrane system"/>
    <property type="evidence" value="ECO:0007669"/>
    <property type="project" value="UniProtKB-SubCell"/>
</dbReference>
<evidence type="ECO:0000256" key="6">
    <source>
        <dbReference type="ARBA" id="ARBA00022692"/>
    </source>
</evidence>
<dbReference type="SMART" id="SM01079">
    <property type="entry name" value="CHASE"/>
    <property type="match status" value="1"/>
</dbReference>
<dbReference type="GO" id="GO:0005634">
    <property type="term" value="C:nucleus"/>
    <property type="evidence" value="ECO:0007669"/>
    <property type="project" value="TreeGrafter"/>
</dbReference>
<keyword evidence="8 10" id="KW-1133">Transmembrane helix</keyword>
<name>A0A9J5YBD2_SOLCO</name>
<dbReference type="Gene3D" id="3.30.450.350">
    <property type="entry name" value="CHASE domain"/>
    <property type="match status" value="1"/>
</dbReference>
<evidence type="ECO:0000256" key="8">
    <source>
        <dbReference type="ARBA" id="ARBA00022989"/>
    </source>
</evidence>
<evidence type="ECO:0000256" key="4">
    <source>
        <dbReference type="ARBA" id="ARBA00022553"/>
    </source>
</evidence>
<protein>
    <recommendedName>
        <fullName evidence="3">histidine kinase</fullName>
        <ecNumber evidence="3">2.7.13.3</ecNumber>
    </recommendedName>
</protein>
<evidence type="ECO:0000259" key="11">
    <source>
        <dbReference type="PROSITE" id="PS50839"/>
    </source>
</evidence>
<reference evidence="12 13" key="1">
    <citation type="submission" date="2020-09" db="EMBL/GenBank/DDBJ databases">
        <title>De no assembly of potato wild relative species, Solanum commersonii.</title>
        <authorList>
            <person name="Cho K."/>
        </authorList>
    </citation>
    <scope>NUCLEOTIDE SEQUENCE [LARGE SCALE GENOMIC DNA]</scope>
    <source>
        <strain evidence="12">LZ3.2</strain>
        <tissue evidence="12">Leaf</tissue>
    </source>
</reference>
<evidence type="ECO:0000313" key="13">
    <source>
        <dbReference type="Proteomes" id="UP000824120"/>
    </source>
</evidence>
<gene>
    <name evidence="12" type="ORF">H5410_037836</name>
</gene>
<keyword evidence="6 10" id="KW-0812">Transmembrane</keyword>
<evidence type="ECO:0000313" key="12">
    <source>
        <dbReference type="EMBL" id="KAG5596604.1"/>
    </source>
</evidence>
<comment type="caution">
    <text evidence="12">The sequence shown here is derived from an EMBL/GenBank/DDBJ whole genome shotgun (WGS) entry which is preliminary data.</text>
</comment>
<dbReference type="EC" id="2.7.13.3" evidence="3"/>
<comment type="catalytic activity">
    <reaction evidence="1">
        <text>ATP + protein L-histidine = ADP + protein N-phospho-L-histidine.</text>
        <dbReference type="EC" id="2.7.13.3"/>
    </reaction>
</comment>
<dbReference type="InterPro" id="IPR050956">
    <property type="entry name" value="2C_system_His_kinase"/>
</dbReference>
<dbReference type="Proteomes" id="UP000824120">
    <property type="component" value="Chromosome 7"/>
</dbReference>
<keyword evidence="9 10" id="KW-0472">Membrane</keyword>
<keyword evidence="5" id="KW-0808">Transferase</keyword>
<evidence type="ECO:0000256" key="9">
    <source>
        <dbReference type="ARBA" id="ARBA00023136"/>
    </source>
</evidence>
<dbReference type="GO" id="GO:0004673">
    <property type="term" value="F:protein histidine kinase activity"/>
    <property type="evidence" value="ECO:0007669"/>
    <property type="project" value="UniProtKB-EC"/>
</dbReference>
<keyword evidence="13" id="KW-1185">Reference proteome</keyword>
<dbReference type="InterPro" id="IPR042240">
    <property type="entry name" value="CHASE_sf"/>
</dbReference>
<dbReference type="PROSITE" id="PS50839">
    <property type="entry name" value="CHASE"/>
    <property type="match status" value="1"/>
</dbReference>
<keyword evidence="7" id="KW-0418">Kinase</keyword>
<organism evidence="12 13">
    <name type="scientific">Solanum commersonii</name>
    <name type="common">Commerson's wild potato</name>
    <name type="synonym">Commerson's nightshade</name>
    <dbReference type="NCBI Taxonomy" id="4109"/>
    <lineage>
        <taxon>Eukaryota</taxon>
        <taxon>Viridiplantae</taxon>
        <taxon>Streptophyta</taxon>
        <taxon>Embryophyta</taxon>
        <taxon>Tracheophyta</taxon>
        <taxon>Spermatophyta</taxon>
        <taxon>Magnoliopsida</taxon>
        <taxon>eudicotyledons</taxon>
        <taxon>Gunneridae</taxon>
        <taxon>Pentapetalae</taxon>
        <taxon>asterids</taxon>
        <taxon>lamiids</taxon>
        <taxon>Solanales</taxon>
        <taxon>Solanaceae</taxon>
        <taxon>Solanoideae</taxon>
        <taxon>Solaneae</taxon>
        <taxon>Solanum</taxon>
    </lineage>
</organism>
<feature type="transmembrane region" description="Helical" evidence="10">
    <location>
        <begin position="504"/>
        <end position="524"/>
    </location>
</feature>
<dbReference type="Gene3D" id="6.10.250.1190">
    <property type="match status" value="1"/>
</dbReference>
<evidence type="ECO:0000256" key="2">
    <source>
        <dbReference type="ARBA" id="ARBA00004127"/>
    </source>
</evidence>
<accession>A0A9J5YBD2</accession>
<evidence type="ECO:0000256" key="5">
    <source>
        <dbReference type="ARBA" id="ARBA00022679"/>
    </source>
</evidence>
<evidence type="ECO:0000256" key="3">
    <source>
        <dbReference type="ARBA" id="ARBA00012438"/>
    </source>
</evidence>